<dbReference type="EMBL" id="VIBQ01000009">
    <property type="protein sequence ID" value="KAB8336708.1"/>
    <property type="molecule type" value="Genomic_DNA"/>
</dbReference>
<dbReference type="PROSITE" id="PS00061">
    <property type="entry name" value="ADH_SHORT"/>
    <property type="match status" value="1"/>
</dbReference>
<name>A0A5N6KN50_9ROSI</name>
<keyword evidence="2" id="KW-0560">Oxidoreductase</keyword>
<organism evidence="4 5">
    <name type="scientific">Carpinus fangiana</name>
    <dbReference type="NCBI Taxonomy" id="176857"/>
    <lineage>
        <taxon>Eukaryota</taxon>
        <taxon>Viridiplantae</taxon>
        <taxon>Streptophyta</taxon>
        <taxon>Embryophyta</taxon>
        <taxon>Tracheophyta</taxon>
        <taxon>Spermatophyta</taxon>
        <taxon>Magnoliopsida</taxon>
        <taxon>eudicotyledons</taxon>
        <taxon>Gunneridae</taxon>
        <taxon>Pentapetalae</taxon>
        <taxon>rosids</taxon>
        <taxon>fabids</taxon>
        <taxon>Fagales</taxon>
        <taxon>Betulaceae</taxon>
        <taxon>Carpinus</taxon>
    </lineage>
</organism>
<sequence length="257" mass="27860">MSPSASKSPRIFLITGCSTGIGASLAQEVIDRGDIAVATARKPSSLKFKDTTEQNFLPLPVDLYDRESIVAAFDAAVKAFGRVDAFINNADGTRKAMEVMRAQSPPGGAIMQVTSIGGLIGFPLMSMYSASKFAVEGLTEAIAQEVKPEWNIHFTCVEPGGFRTDFFHRSMTYTDQPHPAYDHVDLRATMKQMADVQMGDPAKGARAIYEAAVLSKPPSRLLLGTDAYNWYNSKLESWAGDAKENEHISLSTDVDAA</sequence>
<dbReference type="OrthoDB" id="408177at2759"/>
<dbReference type="InterPro" id="IPR036291">
    <property type="entry name" value="NAD(P)-bd_dom_sf"/>
</dbReference>
<keyword evidence="5" id="KW-1185">Reference proteome</keyword>
<dbReference type="Gene3D" id="3.40.50.720">
    <property type="entry name" value="NAD(P)-binding Rossmann-like Domain"/>
    <property type="match status" value="2"/>
</dbReference>
<dbReference type="PANTHER" id="PTHR43976:SF16">
    <property type="entry name" value="SHORT-CHAIN DEHYDROGENASE_REDUCTASE FAMILY PROTEIN"/>
    <property type="match status" value="1"/>
</dbReference>
<dbReference type="InterPro" id="IPR020904">
    <property type="entry name" value="Sc_DH/Rdtase_CS"/>
</dbReference>
<dbReference type="AlphaFoldDB" id="A0A5N6KN50"/>
<gene>
    <name evidence="4" type="ORF">FH972_021018</name>
</gene>
<accession>A0A5N6KN50</accession>
<comment type="caution">
    <text evidence="4">The sequence shown here is derived from an EMBL/GenBank/DDBJ whole genome shotgun (WGS) entry which is preliminary data.</text>
</comment>
<evidence type="ECO:0000256" key="2">
    <source>
        <dbReference type="ARBA" id="ARBA00023002"/>
    </source>
</evidence>
<dbReference type="Proteomes" id="UP000327013">
    <property type="component" value="Unassembled WGS sequence"/>
</dbReference>
<reference evidence="4 5" key="1">
    <citation type="submission" date="2019-06" db="EMBL/GenBank/DDBJ databases">
        <title>A chromosomal-level reference genome of Carpinus fangiana (Coryloideae, Betulaceae).</title>
        <authorList>
            <person name="Yang X."/>
            <person name="Wang Z."/>
            <person name="Zhang L."/>
            <person name="Hao G."/>
            <person name="Liu J."/>
            <person name="Yang Y."/>
        </authorList>
    </citation>
    <scope>NUCLEOTIDE SEQUENCE [LARGE SCALE GENOMIC DNA]</scope>
    <source>
        <strain evidence="4">Cfa_2016G</strain>
        <tissue evidence="4">Leaf</tissue>
    </source>
</reference>
<dbReference type="PRINTS" id="PR00081">
    <property type="entry name" value="GDHRDH"/>
</dbReference>
<dbReference type="PRINTS" id="PR00080">
    <property type="entry name" value="SDRFAMILY"/>
</dbReference>
<evidence type="ECO:0000313" key="5">
    <source>
        <dbReference type="Proteomes" id="UP000327013"/>
    </source>
</evidence>
<dbReference type="InterPro" id="IPR002347">
    <property type="entry name" value="SDR_fam"/>
</dbReference>
<dbReference type="Pfam" id="PF00106">
    <property type="entry name" value="adh_short"/>
    <property type="match status" value="1"/>
</dbReference>
<proteinExistence type="inferred from homology"/>
<evidence type="ECO:0000256" key="1">
    <source>
        <dbReference type="ARBA" id="ARBA00006484"/>
    </source>
</evidence>
<dbReference type="SUPFAM" id="SSF51735">
    <property type="entry name" value="NAD(P)-binding Rossmann-fold domains"/>
    <property type="match status" value="1"/>
</dbReference>
<protein>
    <submittedName>
        <fullName evidence="4">Uncharacterized protein</fullName>
    </submittedName>
</protein>
<evidence type="ECO:0000313" key="4">
    <source>
        <dbReference type="EMBL" id="KAB8336708.1"/>
    </source>
</evidence>
<dbReference type="InterPro" id="IPR051911">
    <property type="entry name" value="SDR_oxidoreductase"/>
</dbReference>
<dbReference type="GO" id="GO:0016491">
    <property type="term" value="F:oxidoreductase activity"/>
    <property type="evidence" value="ECO:0007669"/>
    <property type="project" value="UniProtKB-KW"/>
</dbReference>
<evidence type="ECO:0000256" key="3">
    <source>
        <dbReference type="RuleBase" id="RU000363"/>
    </source>
</evidence>
<dbReference type="PANTHER" id="PTHR43976">
    <property type="entry name" value="SHORT CHAIN DEHYDROGENASE"/>
    <property type="match status" value="1"/>
</dbReference>
<comment type="similarity">
    <text evidence="1 3">Belongs to the short-chain dehydrogenases/reductases (SDR) family.</text>
</comment>